<dbReference type="Pfam" id="PF00172">
    <property type="entry name" value="Zn_clus"/>
    <property type="match status" value="1"/>
</dbReference>
<dbReference type="SMART" id="SM00066">
    <property type="entry name" value="GAL4"/>
    <property type="match status" value="1"/>
</dbReference>
<dbReference type="AlphaFoldDB" id="A0A9P1HA96"/>
<evidence type="ECO:0000259" key="8">
    <source>
        <dbReference type="PROSITE" id="PS50048"/>
    </source>
</evidence>
<accession>A0A9P1HA96</accession>
<dbReference type="CDD" id="cd12148">
    <property type="entry name" value="fungal_TF_MHR"/>
    <property type="match status" value="1"/>
</dbReference>
<dbReference type="GO" id="GO:0005634">
    <property type="term" value="C:nucleus"/>
    <property type="evidence" value="ECO:0007669"/>
    <property type="project" value="TreeGrafter"/>
</dbReference>
<dbReference type="SMART" id="SM00906">
    <property type="entry name" value="Fungal_trans"/>
    <property type="match status" value="1"/>
</dbReference>
<dbReference type="InterPro" id="IPR051430">
    <property type="entry name" value="Fungal_TF_Env_Response"/>
</dbReference>
<dbReference type="InterPro" id="IPR007219">
    <property type="entry name" value="XnlR_reg_dom"/>
</dbReference>
<evidence type="ECO:0000256" key="2">
    <source>
        <dbReference type="ARBA" id="ARBA00022833"/>
    </source>
</evidence>
<feature type="domain" description="Zn(2)-C6 fungal-type" evidence="8">
    <location>
        <begin position="79"/>
        <end position="108"/>
    </location>
</feature>
<evidence type="ECO:0000256" key="4">
    <source>
        <dbReference type="ARBA" id="ARBA00023125"/>
    </source>
</evidence>
<organism evidence="9 10">
    <name type="scientific">Parascedosporium putredinis</name>
    <dbReference type="NCBI Taxonomy" id="1442378"/>
    <lineage>
        <taxon>Eukaryota</taxon>
        <taxon>Fungi</taxon>
        <taxon>Dikarya</taxon>
        <taxon>Ascomycota</taxon>
        <taxon>Pezizomycotina</taxon>
        <taxon>Sordariomycetes</taxon>
        <taxon>Hypocreomycetidae</taxon>
        <taxon>Microascales</taxon>
        <taxon>Microascaceae</taxon>
        <taxon>Parascedosporium</taxon>
    </lineage>
</organism>
<dbReference type="PANTHER" id="PTHR31944:SF131">
    <property type="entry name" value="HEME-RESPONSIVE ZINC FINGER TRANSCRIPTION FACTOR HAP1"/>
    <property type="match status" value="1"/>
</dbReference>
<keyword evidence="6" id="KW-0539">Nucleus</keyword>
<keyword evidence="5" id="KW-0804">Transcription</keyword>
<dbReference type="GO" id="GO:0000978">
    <property type="term" value="F:RNA polymerase II cis-regulatory region sequence-specific DNA binding"/>
    <property type="evidence" value="ECO:0007669"/>
    <property type="project" value="TreeGrafter"/>
</dbReference>
<dbReference type="PROSITE" id="PS50048">
    <property type="entry name" value="ZN2_CY6_FUNGAL_2"/>
    <property type="match status" value="1"/>
</dbReference>
<keyword evidence="3" id="KW-0805">Transcription regulation</keyword>
<dbReference type="GO" id="GO:0001228">
    <property type="term" value="F:DNA-binding transcription activator activity, RNA polymerase II-specific"/>
    <property type="evidence" value="ECO:0007669"/>
    <property type="project" value="TreeGrafter"/>
</dbReference>
<evidence type="ECO:0000256" key="3">
    <source>
        <dbReference type="ARBA" id="ARBA00023015"/>
    </source>
</evidence>
<evidence type="ECO:0000256" key="5">
    <source>
        <dbReference type="ARBA" id="ARBA00023163"/>
    </source>
</evidence>
<keyword evidence="4" id="KW-0238">DNA-binding</keyword>
<keyword evidence="1" id="KW-0479">Metal-binding</keyword>
<evidence type="ECO:0000256" key="6">
    <source>
        <dbReference type="ARBA" id="ARBA00023242"/>
    </source>
</evidence>
<evidence type="ECO:0000256" key="1">
    <source>
        <dbReference type="ARBA" id="ARBA00022723"/>
    </source>
</evidence>
<dbReference type="Proteomes" id="UP000838763">
    <property type="component" value="Unassembled WGS sequence"/>
</dbReference>
<keyword evidence="10" id="KW-1185">Reference proteome</keyword>
<protein>
    <recommendedName>
        <fullName evidence="8">Zn(2)-C6 fungal-type domain-containing protein</fullName>
    </recommendedName>
</protein>
<name>A0A9P1HA96_9PEZI</name>
<feature type="compositionally biased region" description="Low complexity" evidence="7">
    <location>
        <begin position="36"/>
        <end position="64"/>
    </location>
</feature>
<dbReference type="GO" id="GO:0006351">
    <property type="term" value="P:DNA-templated transcription"/>
    <property type="evidence" value="ECO:0007669"/>
    <property type="project" value="InterPro"/>
</dbReference>
<dbReference type="CDD" id="cd00067">
    <property type="entry name" value="GAL4"/>
    <property type="match status" value="1"/>
</dbReference>
<comment type="caution">
    <text evidence="9">The sequence shown here is derived from an EMBL/GenBank/DDBJ whole genome shotgun (WGS) entry which is preliminary data.</text>
</comment>
<dbReference type="OrthoDB" id="5414787at2759"/>
<gene>
    <name evidence="9" type="ORF">PPNO1_LOCUS7716</name>
</gene>
<sequence length="655" mass="74575">MSASVIPPMNNGSYDRSHSQAPSIPDTVPQHSRPFSQTPQASQQSQQPPSQQSASLASAALQPTPTQPRSVKRPRPVKSCTECRKRKLKCDRSCPCSQCQKSSRQCKYAADQDGGNTSDLSDGETVDGQRAQKRPCHPTPTGQQPSQLLGPLEPPFSTPMRNGDVAVLAGMTLEELAMRVDRLEKHSSTRVMVNLFDEAKHYLVNCKRIDSLRDIFDRLEALQKLLRDETRKAIAPIPVFVDSMLPIQKRMTDIMPSKAVCDRLLSAYIDTNEIIYRMVHVPTFKTQYNRYWENQVQYEYFLPQLLTVLAIGSRFVASAKGLSHERRDGVNIPTACALVRTWLNNLRGKQLVEFSTLQTELLLLHARRLTSLSNLHETWSQLGFIVRMAMTMGLHRDPGEFTQVSAFQGEMRRRLWFTILDMDLYISLASNLPCLLREGDFTCKPPRNLDDADLFEEMKMLPREKPIEHSTECQIQVYATLTLPLRIKVTHLVNRVETLPDYGEVLELGQKLDKYIEDLSFLFPDMVILRYLDEMDPNLPHYDETCDMYIQILKQDIIQAAFSICWHILNIVRQSPMNGVSGRMTPDGPTDQLDDVMPGTPSRLIATVQKTLDLLVRKAAMCDLKDIIPSRLPGYTAQRRWGWFWDHPQASTTTR</sequence>
<evidence type="ECO:0000313" key="10">
    <source>
        <dbReference type="Proteomes" id="UP000838763"/>
    </source>
</evidence>
<feature type="region of interest" description="Disordered" evidence="7">
    <location>
        <begin position="109"/>
        <end position="161"/>
    </location>
</feature>
<dbReference type="PROSITE" id="PS00463">
    <property type="entry name" value="ZN2_CY6_FUNGAL_1"/>
    <property type="match status" value="1"/>
</dbReference>
<dbReference type="InterPro" id="IPR001138">
    <property type="entry name" value="Zn2Cys6_DnaBD"/>
</dbReference>
<feature type="region of interest" description="Disordered" evidence="7">
    <location>
        <begin position="1"/>
        <end position="78"/>
    </location>
</feature>
<reference evidence="9" key="1">
    <citation type="submission" date="2022-11" db="EMBL/GenBank/DDBJ databases">
        <authorList>
            <person name="Scott C."/>
            <person name="Bruce N."/>
        </authorList>
    </citation>
    <scope>NUCLEOTIDE SEQUENCE</scope>
</reference>
<dbReference type="SUPFAM" id="SSF57701">
    <property type="entry name" value="Zn2/Cys6 DNA-binding domain"/>
    <property type="match status" value="1"/>
</dbReference>
<feature type="compositionally biased region" description="Polar residues" evidence="7">
    <location>
        <begin position="10"/>
        <end position="22"/>
    </location>
</feature>
<dbReference type="GO" id="GO:0008270">
    <property type="term" value="F:zinc ion binding"/>
    <property type="evidence" value="ECO:0007669"/>
    <property type="project" value="InterPro"/>
</dbReference>
<dbReference type="PANTHER" id="PTHR31944">
    <property type="entry name" value="HEME-RESPONSIVE ZINC FINGER TRANSCRIPTION FACTOR HAP1"/>
    <property type="match status" value="1"/>
</dbReference>
<dbReference type="EMBL" id="CALLCH030000017">
    <property type="protein sequence ID" value="CAI4218120.1"/>
    <property type="molecule type" value="Genomic_DNA"/>
</dbReference>
<keyword evidence="2" id="KW-0862">Zinc</keyword>
<evidence type="ECO:0000256" key="7">
    <source>
        <dbReference type="SAM" id="MobiDB-lite"/>
    </source>
</evidence>
<proteinExistence type="predicted"/>
<dbReference type="Gene3D" id="4.10.240.10">
    <property type="entry name" value="Zn(2)-C6 fungal-type DNA-binding domain"/>
    <property type="match status" value="1"/>
</dbReference>
<dbReference type="InterPro" id="IPR036864">
    <property type="entry name" value="Zn2-C6_fun-type_DNA-bd_sf"/>
</dbReference>
<dbReference type="Pfam" id="PF04082">
    <property type="entry name" value="Fungal_trans"/>
    <property type="match status" value="1"/>
</dbReference>
<evidence type="ECO:0000313" key="9">
    <source>
        <dbReference type="EMBL" id="CAI4218120.1"/>
    </source>
</evidence>